<dbReference type="EMBL" id="KI285829">
    <property type="protein sequence ID" value="ESA11595.1"/>
    <property type="molecule type" value="Genomic_DNA"/>
</dbReference>
<dbReference type="VEuPathDB" id="FungiDB:RhiirFUN_022366"/>
<sequence>MVRGNFRARRAKISQKKRRQWSAREKLIVIAYYEQGHSKRSTADKFEIEPKQLRNWLKNKDQLMIVAPYVRKLVQAFNLPSNTTVEHRACMANGEKLPQMRHLYDYWMNNEAIKEYTPSGKIKRPSYSLVANWVKEKRGIEADDESHEESSDNDYEPGDNRSDDSDVNQMMTIITKNEELNMLQD</sequence>
<feature type="region of interest" description="Disordered" evidence="1">
    <location>
        <begin position="139"/>
        <end position="168"/>
    </location>
</feature>
<gene>
    <name evidence="3" type="ORF">GLOINDRAFT_28101</name>
</gene>
<feature type="domain" description="HTH psq-type" evidence="2">
    <location>
        <begin position="16"/>
        <end position="63"/>
    </location>
</feature>
<dbReference type="Pfam" id="PF04218">
    <property type="entry name" value="CENP-B_N"/>
    <property type="match status" value="1"/>
</dbReference>
<dbReference type="HOGENOM" id="CLU_125601_0_0_1"/>
<accession>U9TU37</accession>
<feature type="compositionally biased region" description="Acidic residues" evidence="1">
    <location>
        <begin position="142"/>
        <end position="157"/>
    </location>
</feature>
<organism evidence="3">
    <name type="scientific">Rhizophagus irregularis (strain DAOM 181602 / DAOM 197198 / MUCL 43194)</name>
    <name type="common">Arbuscular mycorrhizal fungus</name>
    <name type="synonym">Glomus intraradices</name>
    <dbReference type="NCBI Taxonomy" id="747089"/>
    <lineage>
        <taxon>Eukaryota</taxon>
        <taxon>Fungi</taxon>
        <taxon>Fungi incertae sedis</taxon>
        <taxon>Mucoromycota</taxon>
        <taxon>Glomeromycotina</taxon>
        <taxon>Glomeromycetes</taxon>
        <taxon>Glomerales</taxon>
        <taxon>Glomeraceae</taxon>
        <taxon>Rhizophagus</taxon>
    </lineage>
</organism>
<dbReference type="InterPro" id="IPR009057">
    <property type="entry name" value="Homeodomain-like_sf"/>
</dbReference>
<name>U9TU37_RHIID</name>
<dbReference type="SUPFAM" id="SSF46689">
    <property type="entry name" value="Homeodomain-like"/>
    <property type="match status" value="1"/>
</dbReference>
<reference evidence="3" key="1">
    <citation type="submission" date="2013-07" db="EMBL/GenBank/DDBJ databases">
        <title>The genome of an arbuscular mycorrhizal fungus provides insights into the evolution of the oldest plant symbiosis.</title>
        <authorList>
            <consortium name="DOE Joint Genome Institute"/>
            <person name="Tisserant E."/>
            <person name="Malbreil M."/>
            <person name="Kuo A."/>
            <person name="Kohler A."/>
            <person name="Symeonidi A."/>
            <person name="Balestrini R."/>
            <person name="Charron P."/>
            <person name="Duensing N."/>
            <person name="Frei-dit-Frey N."/>
            <person name="Gianinazzi-Pearson V."/>
            <person name="Gilbert B."/>
            <person name="Handa Y."/>
            <person name="Hijri M."/>
            <person name="Kaul R."/>
            <person name="Kawaguchi M."/>
            <person name="Krajinski F."/>
            <person name="Lammers P."/>
            <person name="Lapierre D."/>
            <person name="Masclaux F.G."/>
            <person name="Murat C."/>
            <person name="Morin E."/>
            <person name="Ndikumana S."/>
            <person name="Pagni M."/>
            <person name="Petitpierre D."/>
            <person name="Requena N."/>
            <person name="Rosikiewicz P."/>
            <person name="Riley R."/>
            <person name="Saito K."/>
            <person name="San Clemente H."/>
            <person name="Shapiro H."/>
            <person name="van Tuinen D."/>
            <person name="Becard G."/>
            <person name="Bonfante P."/>
            <person name="Paszkowski U."/>
            <person name="Shachar-Hill Y."/>
            <person name="Young J.P."/>
            <person name="Sanders I.R."/>
            <person name="Henrissat B."/>
            <person name="Rensing S.A."/>
            <person name="Grigoriev I.V."/>
            <person name="Corradi N."/>
            <person name="Roux C."/>
            <person name="Martin F."/>
        </authorList>
    </citation>
    <scope>NUCLEOTIDE SEQUENCE</scope>
    <source>
        <strain evidence="3">DAOM 197198</strain>
    </source>
</reference>
<dbReference type="Gene3D" id="1.10.10.60">
    <property type="entry name" value="Homeodomain-like"/>
    <property type="match status" value="1"/>
</dbReference>
<evidence type="ECO:0000256" key="1">
    <source>
        <dbReference type="SAM" id="MobiDB-lite"/>
    </source>
</evidence>
<evidence type="ECO:0000259" key="2">
    <source>
        <dbReference type="Pfam" id="PF04218"/>
    </source>
</evidence>
<proteinExistence type="predicted"/>
<protein>
    <recommendedName>
        <fullName evidence="2">HTH psq-type domain-containing protein</fullName>
    </recommendedName>
</protein>
<dbReference type="GO" id="GO:0003677">
    <property type="term" value="F:DNA binding"/>
    <property type="evidence" value="ECO:0007669"/>
    <property type="project" value="InterPro"/>
</dbReference>
<evidence type="ECO:0000313" key="3">
    <source>
        <dbReference type="EMBL" id="ESA11595.1"/>
    </source>
</evidence>
<dbReference type="AlphaFoldDB" id="U9TU37"/>
<dbReference type="InterPro" id="IPR007889">
    <property type="entry name" value="HTH_Psq"/>
</dbReference>